<comment type="caution">
    <text evidence="2">Lacks conserved residue(s) required for the propagation of feature annotation.</text>
</comment>
<reference evidence="4 5" key="1">
    <citation type="submission" date="2024-05" db="EMBL/GenBank/DDBJ databases">
        <title>Genome sequencing and assembly of Indian major carp, Cirrhinus mrigala (Hamilton, 1822).</title>
        <authorList>
            <person name="Mohindra V."/>
            <person name="Chowdhury L.M."/>
            <person name="Lal K."/>
            <person name="Jena J.K."/>
        </authorList>
    </citation>
    <scope>NUCLEOTIDE SEQUENCE [LARGE SCALE GENOMIC DNA]</scope>
    <source>
        <strain evidence="4">CM1030</strain>
        <tissue evidence="4">Blood</tissue>
    </source>
</reference>
<feature type="non-terminal residue" evidence="4">
    <location>
        <position position="1"/>
    </location>
</feature>
<dbReference type="AlphaFoldDB" id="A0ABD0P9Z5"/>
<dbReference type="InterPro" id="IPR000436">
    <property type="entry name" value="Sushi_SCR_CCP_dom"/>
</dbReference>
<protein>
    <recommendedName>
        <fullName evidence="3">Sushi domain-containing protein</fullName>
    </recommendedName>
</protein>
<evidence type="ECO:0000313" key="4">
    <source>
        <dbReference type="EMBL" id="KAL0170500.1"/>
    </source>
</evidence>
<gene>
    <name evidence="4" type="ORF">M9458_035096</name>
</gene>
<evidence type="ECO:0000256" key="2">
    <source>
        <dbReference type="PROSITE-ProRule" id="PRU00302"/>
    </source>
</evidence>
<dbReference type="PANTHER" id="PTHR47007">
    <property type="entry name" value="SUSHI DOMAIN-CONTAINING PROTEIN 4"/>
    <property type="match status" value="1"/>
</dbReference>
<evidence type="ECO:0000313" key="5">
    <source>
        <dbReference type="Proteomes" id="UP001529510"/>
    </source>
</evidence>
<dbReference type="PANTHER" id="PTHR47007:SF1">
    <property type="entry name" value="SUSHI DOMAIN-CONTAINING PROTEIN 4"/>
    <property type="match status" value="1"/>
</dbReference>
<name>A0ABD0P9Z5_CIRMR</name>
<dbReference type="EMBL" id="JAMKFB020000017">
    <property type="protein sequence ID" value="KAL0170500.1"/>
    <property type="molecule type" value="Genomic_DNA"/>
</dbReference>
<dbReference type="Proteomes" id="UP001529510">
    <property type="component" value="Unassembled WGS sequence"/>
</dbReference>
<sequence length="67" mass="7300">EEFCKDPGVPEHGIRTPSSGVFFENSVARFSCVDGYSLKGPAKIICTRFHNGSVGWKPSLKPVCLSE</sequence>
<proteinExistence type="predicted"/>
<feature type="domain" description="Sushi" evidence="3">
    <location>
        <begin position="2"/>
        <end position="66"/>
    </location>
</feature>
<keyword evidence="1" id="KW-1015">Disulfide bond</keyword>
<accession>A0ABD0P9Z5</accession>
<dbReference type="Pfam" id="PF00084">
    <property type="entry name" value="Sushi"/>
    <property type="match status" value="1"/>
</dbReference>
<keyword evidence="2" id="KW-0768">Sushi</keyword>
<keyword evidence="5" id="KW-1185">Reference proteome</keyword>
<organism evidence="4 5">
    <name type="scientific">Cirrhinus mrigala</name>
    <name type="common">Mrigala</name>
    <dbReference type="NCBI Taxonomy" id="683832"/>
    <lineage>
        <taxon>Eukaryota</taxon>
        <taxon>Metazoa</taxon>
        <taxon>Chordata</taxon>
        <taxon>Craniata</taxon>
        <taxon>Vertebrata</taxon>
        <taxon>Euteleostomi</taxon>
        <taxon>Actinopterygii</taxon>
        <taxon>Neopterygii</taxon>
        <taxon>Teleostei</taxon>
        <taxon>Ostariophysi</taxon>
        <taxon>Cypriniformes</taxon>
        <taxon>Cyprinidae</taxon>
        <taxon>Labeoninae</taxon>
        <taxon>Labeonini</taxon>
        <taxon>Cirrhinus</taxon>
    </lineage>
</organism>
<dbReference type="SMART" id="SM00032">
    <property type="entry name" value="CCP"/>
    <property type="match status" value="1"/>
</dbReference>
<dbReference type="Gene3D" id="2.10.70.10">
    <property type="entry name" value="Complement Module, domain 1"/>
    <property type="match status" value="1"/>
</dbReference>
<evidence type="ECO:0000256" key="1">
    <source>
        <dbReference type="ARBA" id="ARBA00023157"/>
    </source>
</evidence>
<feature type="non-terminal residue" evidence="4">
    <location>
        <position position="67"/>
    </location>
</feature>
<dbReference type="PROSITE" id="PS50923">
    <property type="entry name" value="SUSHI"/>
    <property type="match status" value="1"/>
</dbReference>
<dbReference type="CDD" id="cd00033">
    <property type="entry name" value="CCP"/>
    <property type="match status" value="1"/>
</dbReference>
<dbReference type="InterPro" id="IPR035976">
    <property type="entry name" value="Sushi/SCR/CCP_sf"/>
</dbReference>
<dbReference type="SUPFAM" id="SSF57535">
    <property type="entry name" value="Complement control module/SCR domain"/>
    <property type="match status" value="1"/>
</dbReference>
<evidence type="ECO:0000259" key="3">
    <source>
        <dbReference type="PROSITE" id="PS50923"/>
    </source>
</evidence>
<comment type="caution">
    <text evidence="4">The sequence shown here is derived from an EMBL/GenBank/DDBJ whole genome shotgun (WGS) entry which is preliminary data.</text>
</comment>
<dbReference type="InterPro" id="IPR042985">
    <property type="entry name" value="SUSD4"/>
</dbReference>